<sequence length="103" mass="11636">MGDSQRRYVAALSLRYPLPKAPSSVAVFRFSMHRKAKAFPRKDKGFLSGGVILESDFRHHLLMYPKNKDSERIGAYAKTRSASVLARSANMFADSEKVHFLAF</sequence>
<proteinExistence type="predicted"/>
<dbReference type="AlphaFoldDB" id="A0A450X372"/>
<reference evidence="1" key="1">
    <citation type="submission" date="2019-02" db="EMBL/GenBank/DDBJ databases">
        <authorList>
            <person name="Gruber-Vodicka R. H."/>
            <person name="Seah K. B. B."/>
        </authorList>
    </citation>
    <scope>NUCLEOTIDE SEQUENCE</scope>
    <source>
        <strain evidence="1">BECK_BY7</strain>
    </source>
</reference>
<dbReference type="EMBL" id="CAADFN010000153">
    <property type="protein sequence ID" value="VFK23752.1"/>
    <property type="molecule type" value="Genomic_DNA"/>
</dbReference>
<gene>
    <name evidence="1" type="ORF">BECKLFY1418C_GA0070996_11535</name>
</gene>
<accession>A0A450X372</accession>
<organism evidence="1">
    <name type="scientific">Candidatus Kentrum sp. LFY</name>
    <dbReference type="NCBI Taxonomy" id="2126342"/>
    <lineage>
        <taxon>Bacteria</taxon>
        <taxon>Pseudomonadati</taxon>
        <taxon>Pseudomonadota</taxon>
        <taxon>Gammaproteobacteria</taxon>
        <taxon>Candidatus Kentrum</taxon>
    </lineage>
</organism>
<protein>
    <submittedName>
        <fullName evidence="1">Uncharacterized protein</fullName>
    </submittedName>
</protein>
<evidence type="ECO:0000313" key="1">
    <source>
        <dbReference type="EMBL" id="VFK23752.1"/>
    </source>
</evidence>
<name>A0A450X372_9GAMM</name>